<dbReference type="Proteomes" id="UP000504636">
    <property type="component" value="Unplaced"/>
</dbReference>
<keyword evidence="3" id="KW-1185">Reference proteome</keyword>
<dbReference type="OrthoDB" id="10397669at2759"/>
<name>A0A6A6YFK4_9PEZI</name>
<feature type="region of interest" description="Disordered" evidence="1">
    <location>
        <begin position="1"/>
        <end position="47"/>
    </location>
</feature>
<organism evidence="2">
    <name type="scientific">Mytilinidion resinicola</name>
    <dbReference type="NCBI Taxonomy" id="574789"/>
    <lineage>
        <taxon>Eukaryota</taxon>
        <taxon>Fungi</taxon>
        <taxon>Dikarya</taxon>
        <taxon>Ascomycota</taxon>
        <taxon>Pezizomycotina</taxon>
        <taxon>Dothideomycetes</taxon>
        <taxon>Pleosporomycetidae</taxon>
        <taxon>Mytilinidiales</taxon>
        <taxon>Mytilinidiaceae</taxon>
        <taxon>Mytilinidion</taxon>
    </lineage>
</organism>
<evidence type="ECO:0000313" key="3">
    <source>
        <dbReference type="Proteomes" id="UP000504636"/>
    </source>
</evidence>
<reference evidence="4" key="3">
    <citation type="submission" date="2025-04" db="UniProtKB">
        <authorList>
            <consortium name="RefSeq"/>
        </authorList>
    </citation>
    <scope>IDENTIFICATION</scope>
    <source>
        <strain evidence="4">CBS 304.34</strain>
    </source>
</reference>
<feature type="compositionally biased region" description="Low complexity" evidence="1">
    <location>
        <begin position="9"/>
        <end position="33"/>
    </location>
</feature>
<protein>
    <submittedName>
        <fullName evidence="2 4">Uncharacterized protein</fullName>
    </submittedName>
</protein>
<reference evidence="4" key="2">
    <citation type="submission" date="2020-04" db="EMBL/GenBank/DDBJ databases">
        <authorList>
            <consortium name="NCBI Genome Project"/>
        </authorList>
    </citation>
    <scope>NUCLEOTIDE SEQUENCE</scope>
    <source>
        <strain evidence="4">CBS 304.34</strain>
    </source>
</reference>
<proteinExistence type="predicted"/>
<dbReference type="AlphaFoldDB" id="A0A6A6YFK4"/>
<evidence type="ECO:0000313" key="2">
    <source>
        <dbReference type="EMBL" id="KAF2807379.1"/>
    </source>
</evidence>
<evidence type="ECO:0000256" key="1">
    <source>
        <dbReference type="SAM" id="MobiDB-lite"/>
    </source>
</evidence>
<accession>A0A6A6YFK4</accession>
<gene>
    <name evidence="2 4" type="ORF">BDZ99DRAFT_522997</name>
</gene>
<sequence>MPPKKRTKPNPTTKLPQDSTTSPSPLPSRSTFSKTWPANVPPRETPKPPCFTCGRRYKTTDPYQPTLRPEPPARLPCSCVLGADCLAHHLYSSNAYPKCSTLLFEWEKGDVLVDVYITPTRTLFFAEFDQRCPRVEVERLEGDVCGGCFREWGGVVEDFLREVAVRVPCGCVVGRDCFLVKVRGEKSCPACGRLVYTETEGEKTERAGLQERLERRVGEREREREGGGE</sequence>
<reference evidence="2 4" key="1">
    <citation type="journal article" date="2020" name="Stud. Mycol.">
        <title>101 Dothideomycetes genomes: a test case for predicting lifestyles and emergence of pathogens.</title>
        <authorList>
            <person name="Haridas S."/>
            <person name="Albert R."/>
            <person name="Binder M."/>
            <person name="Bloem J."/>
            <person name="Labutti K."/>
            <person name="Salamov A."/>
            <person name="Andreopoulos B."/>
            <person name="Baker S."/>
            <person name="Barry K."/>
            <person name="Bills G."/>
            <person name="Bluhm B."/>
            <person name="Cannon C."/>
            <person name="Castanera R."/>
            <person name="Culley D."/>
            <person name="Daum C."/>
            <person name="Ezra D."/>
            <person name="Gonzalez J."/>
            <person name="Henrissat B."/>
            <person name="Kuo A."/>
            <person name="Liang C."/>
            <person name="Lipzen A."/>
            <person name="Lutzoni F."/>
            <person name="Magnuson J."/>
            <person name="Mondo S."/>
            <person name="Nolan M."/>
            <person name="Ohm R."/>
            <person name="Pangilinan J."/>
            <person name="Park H.-J."/>
            <person name="Ramirez L."/>
            <person name="Alfaro M."/>
            <person name="Sun H."/>
            <person name="Tritt A."/>
            <person name="Yoshinaga Y."/>
            <person name="Zwiers L.-H."/>
            <person name="Turgeon B."/>
            <person name="Goodwin S."/>
            <person name="Spatafora J."/>
            <person name="Crous P."/>
            <person name="Grigoriev I."/>
        </authorList>
    </citation>
    <scope>NUCLEOTIDE SEQUENCE</scope>
    <source>
        <strain evidence="2 4">CBS 304.34</strain>
    </source>
</reference>
<dbReference type="EMBL" id="MU003705">
    <property type="protein sequence ID" value="KAF2807379.1"/>
    <property type="molecule type" value="Genomic_DNA"/>
</dbReference>
<dbReference type="RefSeq" id="XP_033574343.1">
    <property type="nucleotide sequence ID" value="XM_033725762.1"/>
</dbReference>
<dbReference type="GeneID" id="54466655"/>
<evidence type="ECO:0000313" key="4">
    <source>
        <dbReference type="RefSeq" id="XP_033574343.1"/>
    </source>
</evidence>